<name>A0A5B1BLC8_MYCSI</name>
<evidence type="ECO:0000256" key="1">
    <source>
        <dbReference type="ARBA" id="ARBA00010652"/>
    </source>
</evidence>
<dbReference type="AlphaFoldDB" id="A0A5B1BLC8"/>
<gene>
    <name evidence="4" type="ORF">F0Q45_16515</name>
</gene>
<proteinExistence type="inferred from homology"/>
<evidence type="ECO:0000256" key="2">
    <source>
        <dbReference type="SAM" id="MobiDB-lite"/>
    </source>
</evidence>
<dbReference type="Pfam" id="PF00823">
    <property type="entry name" value="PPE"/>
    <property type="match status" value="1"/>
</dbReference>
<dbReference type="OrthoDB" id="4753487at2"/>
<protein>
    <submittedName>
        <fullName evidence="4">PPE domain-containing protein</fullName>
    </submittedName>
</protein>
<keyword evidence="5" id="KW-1185">Reference proteome</keyword>
<dbReference type="EMBL" id="VTZN01000105">
    <property type="protein sequence ID" value="KAA1249196.1"/>
    <property type="molecule type" value="Genomic_DNA"/>
</dbReference>
<accession>A0A5B1BLC8</accession>
<evidence type="ECO:0000313" key="4">
    <source>
        <dbReference type="EMBL" id="KAA1249196.1"/>
    </source>
</evidence>
<evidence type="ECO:0000259" key="3">
    <source>
        <dbReference type="Pfam" id="PF00823"/>
    </source>
</evidence>
<dbReference type="SUPFAM" id="SSF140459">
    <property type="entry name" value="PE/PPE dimer-like"/>
    <property type="match status" value="1"/>
</dbReference>
<organism evidence="4 5">
    <name type="scientific">Mycobacterium simiae</name>
    <name type="common">Mycobacterium habana</name>
    <dbReference type="NCBI Taxonomy" id="1784"/>
    <lineage>
        <taxon>Bacteria</taxon>
        <taxon>Bacillati</taxon>
        <taxon>Actinomycetota</taxon>
        <taxon>Actinomycetes</taxon>
        <taxon>Mycobacteriales</taxon>
        <taxon>Mycobacteriaceae</taxon>
        <taxon>Mycobacterium</taxon>
        <taxon>Mycobacterium simiae complex</taxon>
    </lineage>
</organism>
<sequence>MTTLICLALTPQIHRALANAGPGPGSVLAPPAAWTSLSTEYIPAPRELTETIALPDVAWKGTSTEWHVTAHQPHLGSSRPAPIVSQPPLSIDAGEGLGQRASSNADVFQVGR</sequence>
<dbReference type="Gene3D" id="1.20.1260.20">
    <property type="entry name" value="PPE superfamily"/>
    <property type="match status" value="1"/>
</dbReference>
<dbReference type="InterPro" id="IPR000030">
    <property type="entry name" value="PPE_dom"/>
</dbReference>
<reference evidence="4 5" key="1">
    <citation type="submission" date="2019-09" db="EMBL/GenBank/DDBJ databases">
        <title>Report of infection by Mycobacterium simiae a patient suffering from pulmonary tuberculosis.</title>
        <authorList>
            <person name="Mohanty P.S."/>
            <person name="Bansal A.K."/>
            <person name="Singh H."/>
            <person name="Sharma S."/>
            <person name="Patil S.A."/>
            <person name="Upadhaya P."/>
            <person name="Singh P.K."/>
            <person name="Kumar D."/>
            <person name="Kumar S."/>
            <person name="Singh R.K."/>
            <person name="Chaudhary B."/>
        </authorList>
    </citation>
    <scope>NUCLEOTIDE SEQUENCE [LARGE SCALE GENOMIC DNA]</scope>
    <source>
        <strain evidence="4 5">JAL-560-SIM</strain>
    </source>
</reference>
<dbReference type="RefSeq" id="WP_149654965.1">
    <property type="nucleotide sequence ID" value="NZ_VTZN01000105.1"/>
</dbReference>
<comment type="similarity">
    <text evidence="1">Belongs to the mycobacterial PPE family.</text>
</comment>
<evidence type="ECO:0000313" key="5">
    <source>
        <dbReference type="Proteomes" id="UP000324701"/>
    </source>
</evidence>
<comment type="caution">
    <text evidence="4">The sequence shown here is derived from an EMBL/GenBank/DDBJ whole genome shotgun (WGS) entry which is preliminary data.</text>
</comment>
<dbReference type="Proteomes" id="UP000324701">
    <property type="component" value="Unassembled WGS sequence"/>
</dbReference>
<feature type="domain" description="PPE" evidence="3">
    <location>
        <begin position="8"/>
        <end position="76"/>
    </location>
</feature>
<dbReference type="InterPro" id="IPR038332">
    <property type="entry name" value="PPE_sf"/>
</dbReference>
<feature type="region of interest" description="Disordered" evidence="2">
    <location>
        <begin position="72"/>
        <end position="112"/>
    </location>
</feature>